<name>A0A937AGP5_9BACT</name>
<reference evidence="2" key="1">
    <citation type="submission" date="2021-01" db="EMBL/GenBank/DDBJ databases">
        <title>Marivirga sp. nov., isolated from intertidal surface sediments.</title>
        <authorList>
            <person name="Zhang M."/>
        </authorList>
    </citation>
    <scope>NUCLEOTIDE SEQUENCE</scope>
    <source>
        <strain evidence="2">SM1354</strain>
    </source>
</reference>
<dbReference type="AlphaFoldDB" id="A0A937AGP5"/>
<evidence type="ECO:0000313" key="2">
    <source>
        <dbReference type="EMBL" id="MBL0765908.1"/>
    </source>
</evidence>
<evidence type="ECO:0000313" key="3">
    <source>
        <dbReference type="Proteomes" id="UP000642920"/>
    </source>
</evidence>
<protein>
    <submittedName>
        <fullName evidence="2">MarR family transcriptional regulator</fullName>
    </submittedName>
</protein>
<organism evidence="2 3">
    <name type="scientific">Marivirga atlantica</name>
    <dbReference type="NCBI Taxonomy" id="1548457"/>
    <lineage>
        <taxon>Bacteria</taxon>
        <taxon>Pseudomonadati</taxon>
        <taxon>Bacteroidota</taxon>
        <taxon>Cytophagia</taxon>
        <taxon>Cytophagales</taxon>
        <taxon>Marivirgaceae</taxon>
        <taxon>Marivirga</taxon>
    </lineage>
</organism>
<dbReference type="EMBL" id="JAERQG010000002">
    <property type="protein sequence ID" value="MBL0765908.1"/>
    <property type="molecule type" value="Genomic_DNA"/>
</dbReference>
<gene>
    <name evidence="2" type="ORF">JKP34_11640</name>
</gene>
<dbReference type="InterPro" id="IPR000835">
    <property type="entry name" value="HTH_MarR-typ"/>
</dbReference>
<dbReference type="Gene3D" id="1.10.10.10">
    <property type="entry name" value="Winged helix-like DNA-binding domain superfamily/Winged helix DNA-binding domain"/>
    <property type="match status" value="1"/>
</dbReference>
<dbReference type="PANTHER" id="PTHR33164:SF43">
    <property type="entry name" value="HTH-TYPE TRANSCRIPTIONAL REPRESSOR YETL"/>
    <property type="match status" value="1"/>
</dbReference>
<comment type="caution">
    <text evidence="2">The sequence shown here is derived from an EMBL/GenBank/DDBJ whole genome shotgun (WGS) entry which is preliminary data.</text>
</comment>
<dbReference type="SMART" id="SM00347">
    <property type="entry name" value="HTH_MARR"/>
    <property type="match status" value="1"/>
</dbReference>
<dbReference type="GO" id="GO:0003700">
    <property type="term" value="F:DNA-binding transcription factor activity"/>
    <property type="evidence" value="ECO:0007669"/>
    <property type="project" value="InterPro"/>
</dbReference>
<dbReference type="InterPro" id="IPR039422">
    <property type="entry name" value="MarR/SlyA-like"/>
</dbReference>
<dbReference type="PANTHER" id="PTHR33164">
    <property type="entry name" value="TRANSCRIPTIONAL REGULATOR, MARR FAMILY"/>
    <property type="match status" value="1"/>
</dbReference>
<keyword evidence="3" id="KW-1185">Reference proteome</keyword>
<evidence type="ECO:0000259" key="1">
    <source>
        <dbReference type="PROSITE" id="PS50995"/>
    </source>
</evidence>
<dbReference type="Proteomes" id="UP000642920">
    <property type="component" value="Unassembled WGS sequence"/>
</dbReference>
<dbReference type="Pfam" id="PF01047">
    <property type="entry name" value="MarR"/>
    <property type="match status" value="1"/>
</dbReference>
<accession>A0A937AGP5</accession>
<dbReference type="InterPro" id="IPR036388">
    <property type="entry name" value="WH-like_DNA-bd_sf"/>
</dbReference>
<feature type="domain" description="HTH marR-type" evidence="1">
    <location>
        <begin position="1"/>
        <end position="149"/>
    </location>
</feature>
<dbReference type="SUPFAM" id="SSF46785">
    <property type="entry name" value="Winged helix' DNA-binding domain"/>
    <property type="match status" value="1"/>
</dbReference>
<proteinExistence type="predicted"/>
<dbReference type="PROSITE" id="PS50995">
    <property type="entry name" value="HTH_MARR_2"/>
    <property type="match status" value="1"/>
</dbReference>
<sequence length="149" mass="16932">MKLEEEIKQSKFISEKQKALINIIYTANWISSVQHKIFKKNGLTAPQYNVLRILRGYSPKALTVSSIQERMLDKMSNASRLVDKLVEKGFAARTINGEDRRQVDVTITNSGLNVLDKIAPDLQQFHDETICVDESEAEIVNKVLDKIRG</sequence>
<dbReference type="InterPro" id="IPR036390">
    <property type="entry name" value="WH_DNA-bd_sf"/>
</dbReference>
<dbReference type="RefSeq" id="WP_201921406.1">
    <property type="nucleotide sequence ID" value="NZ_JAERQG010000002.1"/>
</dbReference>
<dbReference type="GO" id="GO:0006950">
    <property type="term" value="P:response to stress"/>
    <property type="evidence" value="ECO:0007669"/>
    <property type="project" value="TreeGrafter"/>
</dbReference>